<evidence type="ECO:0000256" key="1">
    <source>
        <dbReference type="SAM" id="Phobius"/>
    </source>
</evidence>
<gene>
    <name evidence="2" type="ORF">BP00DRAFT_213469</name>
</gene>
<reference evidence="2 3" key="1">
    <citation type="submission" date="2018-02" db="EMBL/GenBank/DDBJ databases">
        <title>The genomes of Aspergillus section Nigri reveals drivers in fungal speciation.</title>
        <authorList>
            <consortium name="DOE Joint Genome Institute"/>
            <person name="Vesth T.C."/>
            <person name="Nybo J."/>
            <person name="Theobald S."/>
            <person name="Brandl J."/>
            <person name="Frisvad J.C."/>
            <person name="Nielsen K.F."/>
            <person name="Lyhne E.K."/>
            <person name="Kogle M.E."/>
            <person name="Kuo A."/>
            <person name="Riley R."/>
            <person name="Clum A."/>
            <person name="Nolan M."/>
            <person name="Lipzen A."/>
            <person name="Salamov A."/>
            <person name="Henrissat B."/>
            <person name="Wiebenga A."/>
            <person name="De vries R.P."/>
            <person name="Grigoriev I.V."/>
            <person name="Mortensen U.H."/>
            <person name="Andersen M.R."/>
            <person name="Baker S.E."/>
        </authorList>
    </citation>
    <scope>NUCLEOTIDE SEQUENCE [LARGE SCALE GENOMIC DNA]</scope>
    <source>
        <strain evidence="2 3">CBS 114.80</strain>
    </source>
</reference>
<feature type="transmembrane region" description="Helical" evidence="1">
    <location>
        <begin position="16"/>
        <end position="33"/>
    </location>
</feature>
<keyword evidence="3" id="KW-1185">Reference proteome</keyword>
<name>A0A2V5I028_9EURO</name>
<dbReference type="AlphaFoldDB" id="A0A2V5I028"/>
<proteinExistence type="predicted"/>
<accession>A0A2V5I028</accession>
<dbReference type="Proteomes" id="UP000248817">
    <property type="component" value="Unassembled WGS sequence"/>
</dbReference>
<evidence type="ECO:0000313" key="3">
    <source>
        <dbReference type="Proteomes" id="UP000248817"/>
    </source>
</evidence>
<sequence length="115" mass="12583">MLCVCLELGREEGDGSMGTVCFACVFWLGLVWVQKDYGADKTVSFAGITLSTALQVCMICRPWVPVAFTHEIVVRGSREGEVASFYACIISTNLFPCIDSISLTVQRHSPGRLCI</sequence>
<dbReference type="EMBL" id="KZ825520">
    <property type="protein sequence ID" value="PYI30078.1"/>
    <property type="molecule type" value="Genomic_DNA"/>
</dbReference>
<protein>
    <submittedName>
        <fullName evidence="2">Uncharacterized protein</fullName>
    </submittedName>
</protein>
<keyword evidence="1" id="KW-0472">Membrane</keyword>
<keyword evidence="1" id="KW-0812">Transmembrane</keyword>
<organism evidence="2 3">
    <name type="scientific">Aspergillus indologenus CBS 114.80</name>
    <dbReference type="NCBI Taxonomy" id="1450541"/>
    <lineage>
        <taxon>Eukaryota</taxon>
        <taxon>Fungi</taxon>
        <taxon>Dikarya</taxon>
        <taxon>Ascomycota</taxon>
        <taxon>Pezizomycotina</taxon>
        <taxon>Eurotiomycetes</taxon>
        <taxon>Eurotiomycetidae</taxon>
        <taxon>Eurotiales</taxon>
        <taxon>Aspergillaceae</taxon>
        <taxon>Aspergillus</taxon>
        <taxon>Aspergillus subgen. Circumdati</taxon>
    </lineage>
</organism>
<evidence type="ECO:0000313" key="2">
    <source>
        <dbReference type="EMBL" id="PYI30078.1"/>
    </source>
</evidence>
<keyword evidence="1" id="KW-1133">Transmembrane helix</keyword>